<feature type="transmembrane region" description="Helical" evidence="7">
    <location>
        <begin position="224"/>
        <end position="247"/>
    </location>
</feature>
<sequence length="257" mass="27684">MNRRRESGLINMARRAGCADELPEPLLDTETHMVESLIPDILFGFTGLISIINPIGIAFVFLDRTASLSKEERTQLARKIAINVLCVLLVAFFIGTPILHFFGISMQALRIGGGLAVAVGGWQMLNAPDTQPGEQPAVKRVDADNAMSKAFFPFTIPLTTGPGSIATAIALTANRTHKLSEFVISSIASVVISVAVAVTVYLVYSRAVIFARYLGVEGTKVAMRVSSFLLLCIGVQIMLTGFSEFLIPIATMQPVVK</sequence>
<keyword evidence="4 7" id="KW-0812">Transmembrane</keyword>
<evidence type="ECO:0000256" key="4">
    <source>
        <dbReference type="ARBA" id="ARBA00022692"/>
    </source>
</evidence>
<dbReference type="PANTHER" id="PTHR33508:SF1">
    <property type="entry name" value="UPF0056 MEMBRANE PROTEIN YHCE"/>
    <property type="match status" value="1"/>
</dbReference>
<evidence type="ECO:0000256" key="3">
    <source>
        <dbReference type="ARBA" id="ARBA00022475"/>
    </source>
</evidence>
<dbReference type="KEGG" id="pdio:PDMSB3_1815.1"/>
<evidence type="ECO:0000313" key="9">
    <source>
        <dbReference type="Proteomes" id="UP000325811"/>
    </source>
</evidence>
<feature type="transmembrane region" description="Helical" evidence="7">
    <location>
        <begin position="41"/>
        <end position="62"/>
    </location>
</feature>
<proteinExistence type="inferred from homology"/>
<feature type="transmembrane region" description="Helical" evidence="7">
    <location>
        <begin position="183"/>
        <end position="204"/>
    </location>
</feature>
<evidence type="ECO:0000256" key="2">
    <source>
        <dbReference type="ARBA" id="ARBA00009784"/>
    </source>
</evidence>
<keyword evidence="3" id="KW-1003">Cell membrane</keyword>
<evidence type="ECO:0000256" key="7">
    <source>
        <dbReference type="RuleBase" id="RU362048"/>
    </source>
</evidence>
<dbReference type="PANTHER" id="PTHR33508">
    <property type="entry name" value="UPF0056 MEMBRANE PROTEIN YHCE"/>
    <property type="match status" value="1"/>
</dbReference>
<feature type="transmembrane region" description="Helical" evidence="7">
    <location>
        <begin position="150"/>
        <end position="171"/>
    </location>
</feature>
<dbReference type="NCBIfam" id="TIGR00427">
    <property type="entry name" value="NAAT family transporter"/>
    <property type="match status" value="1"/>
</dbReference>
<comment type="caution">
    <text evidence="7">Lacks conserved residue(s) required for the propagation of feature annotation.</text>
</comment>
<gene>
    <name evidence="8" type="ORF">PDMSB3_1815</name>
</gene>
<keyword evidence="6 7" id="KW-0472">Membrane</keyword>
<dbReference type="InterPro" id="IPR002771">
    <property type="entry name" value="Multi_antbiot-R_MarC"/>
</dbReference>
<dbReference type="EMBL" id="LR699554">
    <property type="protein sequence ID" value="VVD33099.1"/>
    <property type="molecule type" value="Genomic_DNA"/>
</dbReference>
<comment type="similarity">
    <text evidence="2 7">Belongs to the UPF0056 (MarC) family.</text>
</comment>
<accession>A0A5Q4ZCX8</accession>
<keyword evidence="5 7" id="KW-1133">Transmembrane helix</keyword>
<name>A0A5Q4ZCX8_9BURK</name>
<dbReference type="AlphaFoldDB" id="A0A5Q4ZCX8"/>
<evidence type="ECO:0000256" key="5">
    <source>
        <dbReference type="ARBA" id="ARBA00022989"/>
    </source>
</evidence>
<evidence type="ECO:0000313" key="8">
    <source>
        <dbReference type="EMBL" id="VVD33099.1"/>
    </source>
</evidence>
<protein>
    <recommendedName>
        <fullName evidence="7">UPF0056 membrane protein</fullName>
    </recommendedName>
</protein>
<dbReference type="Pfam" id="PF01914">
    <property type="entry name" value="MarC"/>
    <property type="match status" value="1"/>
</dbReference>
<dbReference type="Proteomes" id="UP000325811">
    <property type="component" value="Chromosome II"/>
</dbReference>
<evidence type="ECO:0000256" key="1">
    <source>
        <dbReference type="ARBA" id="ARBA00004651"/>
    </source>
</evidence>
<comment type="subcellular location">
    <subcellularLocation>
        <location evidence="1 7">Cell membrane</location>
        <topology evidence="1 7">Multi-pass membrane protein</topology>
    </subcellularLocation>
</comment>
<dbReference type="GO" id="GO:0005886">
    <property type="term" value="C:plasma membrane"/>
    <property type="evidence" value="ECO:0007669"/>
    <property type="project" value="UniProtKB-SubCell"/>
</dbReference>
<organism evidence="8 9">
    <name type="scientific">Paraburkholderia dioscoreae</name>
    <dbReference type="NCBI Taxonomy" id="2604047"/>
    <lineage>
        <taxon>Bacteria</taxon>
        <taxon>Pseudomonadati</taxon>
        <taxon>Pseudomonadota</taxon>
        <taxon>Betaproteobacteria</taxon>
        <taxon>Burkholderiales</taxon>
        <taxon>Burkholderiaceae</taxon>
        <taxon>Paraburkholderia</taxon>
    </lineage>
</organism>
<feature type="transmembrane region" description="Helical" evidence="7">
    <location>
        <begin position="82"/>
        <end position="102"/>
    </location>
</feature>
<reference evidence="8 9" key="1">
    <citation type="submission" date="2019-08" db="EMBL/GenBank/DDBJ databases">
        <authorList>
            <person name="Herpell B J."/>
        </authorList>
    </citation>
    <scope>NUCLEOTIDE SEQUENCE [LARGE SCALE GENOMIC DNA]</scope>
    <source>
        <strain evidence="9">Msb3</strain>
    </source>
</reference>
<keyword evidence="9" id="KW-1185">Reference proteome</keyword>
<evidence type="ECO:0000256" key="6">
    <source>
        <dbReference type="ARBA" id="ARBA00023136"/>
    </source>
</evidence>